<organism evidence="7 8">
    <name type="scientific">Clitoria ternatea</name>
    <name type="common">Butterfly pea</name>
    <dbReference type="NCBI Taxonomy" id="43366"/>
    <lineage>
        <taxon>Eukaryota</taxon>
        <taxon>Viridiplantae</taxon>
        <taxon>Streptophyta</taxon>
        <taxon>Embryophyta</taxon>
        <taxon>Tracheophyta</taxon>
        <taxon>Spermatophyta</taxon>
        <taxon>Magnoliopsida</taxon>
        <taxon>eudicotyledons</taxon>
        <taxon>Gunneridae</taxon>
        <taxon>Pentapetalae</taxon>
        <taxon>rosids</taxon>
        <taxon>fabids</taxon>
        <taxon>Fabales</taxon>
        <taxon>Fabaceae</taxon>
        <taxon>Papilionoideae</taxon>
        <taxon>50 kb inversion clade</taxon>
        <taxon>NPAAA clade</taxon>
        <taxon>indigoferoid/millettioid clade</taxon>
        <taxon>Phaseoleae</taxon>
        <taxon>Clitoria</taxon>
    </lineage>
</organism>
<evidence type="ECO:0000256" key="1">
    <source>
        <dbReference type="ARBA" id="ARBA00022729"/>
    </source>
</evidence>
<evidence type="ECO:0000256" key="3">
    <source>
        <dbReference type="ARBA" id="ARBA00023180"/>
    </source>
</evidence>
<dbReference type="InterPro" id="IPR036426">
    <property type="entry name" value="Bulb-type_lectin_dom_sf"/>
</dbReference>
<dbReference type="InterPro" id="IPR003609">
    <property type="entry name" value="Pan_app"/>
</dbReference>
<feature type="domain" description="Apple" evidence="6">
    <location>
        <begin position="342"/>
        <end position="424"/>
    </location>
</feature>
<keyword evidence="2" id="KW-1015">Disulfide bond</keyword>
<evidence type="ECO:0000256" key="4">
    <source>
        <dbReference type="SAM" id="Phobius"/>
    </source>
</evidence>
<reference evidence="7 8" key="1">
    <citation type="submission" date="2024-01" db="EMBL/GenBank/DDBJ databases">
        <title>The genomes of 5 underutilized Papilionoideae crops provide insights into root nodulation and disease resistance.</title>
        <authorList>
            <person name="Yuan L."/>
        </authorList>
    </citation>
    <scope>NUCLEOTIDE SEQUENCE [LARGE SCALE GENOMIC DNA]</scope>
    <source>
        <strain evidence="7">LY-2023</strain>
        <tissue evidence="7">Leaf</tissue>
    </source>
</reference>
<evidence type="ECO:0000313" key="7">
    <source>
        <dbReference type="EMBL" id="KAK7294816.1"/>
    </source>
</evidence>
<comment type="caution">
    <text evidence="7">The sequence shown here is derived from an EMBL/GenBank/DDBJ whole genome shotgun (WGS) entry which is preliminary data.</text>
</comment>
<dbReference type="SMART" id="SM00108">
    <property type="entry name" value="B_lectin"/>
    <property type="match status" value="1"/>
</dbReference>
<protein>
    <submittedName>
        <fullName evidence="7">Uncharacterized protein</fullName>
    </submittedName>
</protein>
<keyword evidence="4" id="KW-1133">Transmembrane helix</keyword>
<dbReference type="InterPro" id="IPR001480">
    <property type="entry name" value="Bulb-type_lectin_dom"/>
</dbReference>
<dbReference type="Proteomes" id="UP001359559">
    <property type="component" value="Unassembled WGS sequence"/>
</dbReference>
<accession>A0AAN9PE01</accession>
<dbReference type="AlphaFoldDB" id="A0AAN9PE01"/>
<dbReference type="EMBL" id="JAYKXN010000004">
    <property type="protein sequence ID" value="KAK7294816.1"/>
    <property type="molecule type" value="Genomic_DNA"/>
</dbReference>
<dbReference type="InterPro" id="IPR035446">
    <property type="entry name" value="SLSG/EP1"/>
</dbReference>
<dbReference type="PANTHER" id="PTHR47976">
    <property type="entry name" value="G-TYPE LECTIN S-RECEPTOR-LIKE SERINE/THREONINE-PROTEIN KINASE SD2-5"/>
    <property type="match status" value="1"/>
</dbReference>
<sequence length="478" mass="53579">MVPKVKKQNLMLLLPLMKLSHFFLLLLVLLFNYGLSEPGVGLGYQLMVAVPVEYQVDFKGRAFLFETNQTAPNFRVALSIEAINGKYSCSLEVFLGDVKVWDSGHYSRFFITEKCLLELTMDGDLRLKGPKERIGWKTGTSGQGVQRLQILRTGNLVLVDAMDNIKWQSFNFPTDVILRGQQLDVATRLTSSQSNSSLFYYSFEIENKKVALYLNYGNFRYSYWEFQPSMNRSITYVKLSSKGLVLFDVKYKKIAQIPSEGIHPLRFLALKNETGNFGLYYYSPEKGKIEASFQALNRTCDLPIACRPYGICTFSNTCSCIQLLTNESNGSADCSEISGGFCNGKQAEMLELDNVSSVLKDVPKMVNISLKECSNLCLKDCNCAAALYFGNASTNVAECYLYRLVLGLKQLDKGTGFSYLVKVPKGSGRNHEHQNVKKWVLVVAGGVDGLIILLLVGGFGYWLIKRRSHTLHSRASTT</sequence>
<evidence type="ECO:0000313" key="8">
    <source>
        <dbReference type="Proteomes" id="UP001359559"/>
    </source>
</evidence>
<feature type="transmembrane region" description="Helical" evidence="4">
    <location>
        <begin position="439"/>
        <end position="464"/>
    </location>
</feature>
<dbReference type="PROSITE" id="PS50948">
    <property type="entry name" value="PAN"/>
    <property type="match status" value="1"/>
</dbReference>
<gene>
    <name evidence="7" type="ORF">RJT34_17713</name>
</gene>
<dbReference type="Gene3D" id="2.90.10.30">
    <property type="match status" value="1"/>
</dbReference>
<dbReference type="SUPFAM" id="SSF51110">
    <property type="entry name" value="alpha-D-mannose-specific plant lectins"/>
    <property type="match status" value="1"/>
</dbReference>
<keyword evidence="4" id="KW-0472">Membrane</keyword>
<dbReference type="CDD" id="cd12087">
    <property type="entry name" value="TM_EGFR-like"/>
    <property type="match status" value="1"/>
</dbReference>
<dbReference type="InterPro" id="IPR051343">
    <property type="entry name" value="G-type_lectin_kinases/EP1-like"/>
</dbReference>
<name>A0AAN9PE01_CLITE</name>
<proteinExistence type="predicted"/>
<feature type="domain" description="Bulb-type lectin" evidence="5">
    <location>
        <begin position="54"/>
        <end position="171"/>
    </location>
</feature>
<evidence type="ECO:0000259" key="6">
    <source>
        <dbReference type="PROSITE" id="PS50948"/>
    </source>
</evidence>
<dbReference type="PROSITE" id="PS50927">
    <property type="entry name" value="BULB_LECTIN"/>
    <property type="match status" value="1"/>
</dbReference>
<dbReference type="Pfam" id="PF01453">
    <property type="entry name" value="B_lectin"/>
    <property type="match status" value="1"/>
</dbReference>
<dbReference type="PANTHER" id="PTHR47976:SF120">
    <property type="entry name" value="G-TYPE LECTIN S-RECEPTOR-LIKE SERINE_THREONINE-PROTEIN KINASE SD2-5"/>
    <property type="match status" value="1"/>
</dbReference>
<keyword evidence="3" id="KW-0325">Glycoprotein</keyword>
<evidence type="ECO:0000259" key="5">
    <source>
        <dbReference type="PROSITE" id="PS50927"/>
    </source>
</evidence>
<keyword evidence="8" id="KW-1185">Reference proteome</keyword>
<keyword evidence="4" id="KW-0812">Transmembrane</keyword>
<dbReference type="PIRSF" id="PIRSF002686">
    <property type="entry name" value="SLG"/>
    <property type="match status" value="1"/>
</dbReference>
<keyword evidence="1" id="KW-0732">Signal</keyword>
<evidence type="ECO:0000256" key="2">
    <source>
        <dbReference type="ARBA" id="ARBA00023157"/>
    </source>
</evidence>